<dbReference type="Pfam" id="PF04539">
    <property type="entry name" value="Sigma70_r3"/>
    <property type="match status" value="1"/>
</dbReference>
<dbReference type="CDD" id="cd06171">
    <property type="entry name" value="Sigma70_r4"/>
    <property type="match status" value="1"/>
</dbReference>
<dbReference type="Pfam" id="PF04542">
    <property type="entry name" value="Sigma70_r2"/>
    <property type="match status" value="1"/>
</dbReference>
<evidence type="ECO:0000313" key="10">
    <source>
        <dbReference type="EMBL" id="RHN48505.1"/>
    </source>
</evidence>
<dbReference type="EMBL" id="CM001223">
    <property type="protein sequence ID" value="AES81891.1"/>
    <property type="molecule type" value="Genomic_DNA"/>
</dbReference>
<dbReference type="KEGG" id="mtr:11432370"/>
<dbReference type="GO" id="GO:0009507">
    <property type="term" value="C:chloroplast"/>
    <property type="evidence" value="ECO:0000318"/>
    <property type="project" value="GO_Central"/>
</dbReference>
<name>G7L3V2_MEDTR</name>
<reference evidence="13" key="4">
    <citation type="journal article" date="2018" name="Nat. Plants">
        <title>Whole-genome landscape of Medicago truncatula symbiotic genes.</title>
        <authorList>
            <person name="Pecrix Y."/>
            <person name="Staton S.E."/>
            <person name="Sallet E."/>
            <person name="Lelandais-Briere C."/>
            <person name="Moreau S."/>
            <person name="Carrere S."/>
            <person name="Blein T."/>
            <person name="Jardinaud M.F."/>
            <person name="Latrasse D."/>
            <person name="Zouine M."/>
            <person name="Zahm M."/>
            <person name="Kreplak J."/>
            <person name="Mayjonade B."/>
            <person name="Satge C."/>
            <person name="Perez M."/>
            <person name="Cauet S."/>
            <person name="Marande W."/>
            <person name="Chantry-Darmon C."/>
            <person name="Lopez-Roques C."/>
            <person name="Bouchez O."/>
            <person name="Berard A."/>
            <person name="Debelle F."/>
            <person name="Munos S."/>
            <person name="Bendahmane A."/>
            <person name="Berges H."/>
            <person name="Niebel A."/>
            <person name="Buitink J."/>
            <person name="Frugier F."/>
            <person name="Benhamed M."/>
            <person name="Crespi M."/>
            <person name="Gouzy J."/>
            <person name="Gamas P."/>
        </authorList>
    </citation>
    <scope>NUCLEOTIDE SEQUENCE [LARGE SCALE GENOMIC DNA]</scope>
    <source>
        <strain evidence="13">cv. Jemalong A17</strain>
    </source>
</reference>
<reference evidence="9 12" key="1">
    <citation type="journal article" date="2011" name="Nature">
        <title>The Medicago genome provides insight into the evolution of rhizobial symbioses.</title>
        <authorList>
            <person name="Young N.D."/>
            <person name="Debelle F."/>
            <person name="Oldroyd G.E."/>
            <person name="Geurts R."/>
            <person name="Cannon S.B."/>
            <person name="Udvardi M.K."/>
            <person name="Benedito V.A."/>
            <person name="Mayer K.F."/>
            <person name="Gouzy J."/>
            <person name="Schoof H."/>
            <person name="Van de Peer Y."/>
            <person name="Proost S."/>
            <person name="Cook D.R."/>
            <person name="Meyers B.C."/>
            <person name="Spannagl M."/>
            <person name="Cheung F."/>
            <person name="De Mita S."/>
            <person name="Krishnakumar V."/>
            <person name="Gundlach H."/>
            <person name="Zhou S."/>
            <person name="Mudge J."/>
            <person name="Bharti A.K."/>
            <person name="Murray J.D."/>
            <person name="Naoumkina M.A."/>
            <person name="Rosen B."/>
            <person name="Silverstein K.A."/>
            <person name="Tang H."/>
            <person name="Rombauts S."/>
            <person name="Zhao P.X."/>
            <person name="Zhou P."/>
            <person name="Barbe V."/>
            <person name="Bardou P."/>
            <person name="Bechner M."/>
            <person name="Bellec A."/>
            <person name="Berger A."/>
            <person name="Berges H."/>
            <person name="Bidwell S."/>
            <person name="Bisseling T."/>
            <person name="Choisne N."/>
            <person name="Couloux A."/>
            <person name="Denny R."/>
            <person name="Deshpande S."/>
            <person name="Dai X."/>
            <person name="Doyle J.J."/>
            <person name="Dudez A.M."/>
            <person name="Farmer A.D."/>
            <person name="Fouteau S."/>
            <person name="Franken C."/>
            <person name="Gibelin C."/>
            <person name="Gish J."/>
            <person name="Goldstein S."/>
            <person name="Gonzalez A.J."/>
            <person name="Green P.J."/>
            <person name="Hallab A."/>
            <person name="Hartog M."/>
            <person name="Hua A."/>
            <person name="Humphray S.J."/>
            <person name="Jeong D.H."/>
            <person name="Jing Y."/>
            <person name="Jocker A."/>
            <person name="Kenton S.M."/>
            <person name="Kim D.J."/>
            <person name="Klee K."/>
            <person name="Lai H."/>
            <person name="Lang C."/>
            <person name="Lin S."/>
            <person name="Macmil S.L."/>
            <person name="Magdelenat G."/>
            <person name="Matthews L."/>
            <person name="McCorrison J."/>
            <person name="Monaghan E.L."/>
            <person name="Mun J.H."/>
            <person name="Najar F.Z."/>
            <person name="Nicholson C."/>
            <person name="Noirot C."/>
            <person name="O'Bleness M."/>
            <person name="Paule C.R."/>
            <person name="Poulain J."/>
            <person name="Prion F."/>
            <person name="Qin B."/>
            <person name="Qu C."/>
            <person name="Retzel E.F."/>
            <person name="Riddle C."/>
            <person name="Sallet E."/>
            <person name="Samain S."/>
            <person name="Samson N."/>
            <person name="Sanders I."/>
            <person name="Saurat O."/>
            <person name="Scarpelli C."/>
            <person name="Schiex T."/>
            <person name="Segurens B."/>
            <person name="Severin A.J."/>
            <person name="Sherrier D.J."/>
            <person name="Shi R."/>
            <person name="Sims S."/>
            <person name="Singer S.R."/>
            <person name="Sinharoy S."/>
            <person name="Sterck L."/>
            <person name="Viollet A."/>
            <person name="Wang B.B."/>
            <person name="Wang K."/>
            <person name="Wang M."/>
            <person name="Wang X."/>
            <person name="Warfsmann J."/>
            <person name="Weissenbach J."/>
            <person name="White D.D."/>
            <person name="White J.D."/>
            <person name="Wiley G.B."/>
            <person name="Wincker P."/>
            <person name="Xing Y."/>
            <person name="Yang L."/>
            <person name="Yao Z."/>
            <person name="Ying F."/>
            <person name="Zhai J."/>
            <person name="Zhou L."/>
            <person name="Zuber A."/>
            <person name="Denarie J."/>
            <person name="Dixon R.A."/>
            <person name="May G.D."/>
            <person name="Schwartz D.C."/>
            <person name="Rogers J."/>
            <person name="Quetier F."/>
            <person name="Town C.D."/>
            <person name="Roe B.A."/>
        </authorList>
    </citation>
    <scope>NUCLEOTIDE SEQUENCE [LARGE SCALE GENOMIC DNA]</scope>
    <source>
        <strain evidence="9">A17</strain>
        <strain evidence="11 12">cv. Jemalong A17</strain>
    </source>
</reference>
<dbReference type="Pfam" id="PF04545">
    <property type="entry name" value="Sigma70_r4"/>
    <property type="match status" value="1"/>
</dbReference>
<evidence type="ECO:0000313" key="12">
    <source>
        <dbReference type="Proteomes" id="UP000002051"/>
    </source>
</evidence>
<dbReference type="EnsemblPlants" id="AES81891">
    <property type="protein sequence ID" value="AES81891"/>
    <property type="gene ID" value="MTR_7g101840"/>
</dbReference>
<evidence type="ECO:0000256" key="4">
    <source>
        <dbReference type="ARBA" id="ARBA00023125"/>
    </source>
</evidence>
<dbReference type="PROSITE" id="PS00715">
    <property type="entry name" value="SIGMA70_1"/>
    <property type="match status" value="1"/>
</dbReference>
<dbReference type="GO" id="GO:0006355">
    <property type="term" value="P:regulation of DNA-templated transcription"/>
    <property type="evidence" value="ECO:0000318"/>
    <property type="project" value="GO_Central"/>
</dbReference>
<dbReference type="InterPro" id="IPR013325">
    <property type="entry name" value="RNA_pol_sigma_r2"/>
</dbReference>
<dbReference type="SUPFAM" id="SSF88946">
    <property type="entry name" value="Sigma2 domain of RNA polymerase sigma factors"/>
    <property type="match status" value="1"/>
</dbReference>
<dbReference type="InterPro" id="IPR016262">
    <property type="entry name" value="RNA_pol_sigma_SigB/C/D/F"/>
</dbReference>
<keyword evidence="4 6" id="KW-0238">DNA-binding</keyword>
<dbReference type="GO" id="GO:0071482">
    <property type="term" value="P:cellular response to light stimulus"/>
    <property type="evidence" value="ECO:0007669"/>
    <property type="project" value="UniProtKB-ARBA"/>
</dbReference>
<proteinExistence type="inferred from homology"/>
<evidence type="ECO:0000313" key="11">
    <source>
        <dbReference type="EnsemblPlants" id="AES81891"/>
    </source>
</evidence>
<dbReference type="InterPro" id="IPR014284">
    <property type="entry name" value="RNA_pol_sigma-70_dom"/>
</dbReference>
<keyword evidence="6" id="KW-0150">Chloroplast</keyword>
<dbReference type="GO" id="GO:0016987">
    <property type="term" value="F:sigma factor activity"/>
    <property type="evidence" value="ECO:0000318"/>
    <property type="project" value="GO_Central"/>
</dbReference>
<dbReference type="NCBIfam" id="TIGR02937">
    <property type="entry name" value="sigma70-ECF"/>
    <property type="match status" value="1"/>
</dbReference>
<keyword evidence="3 6" id="KW-0731">Sigma factor</keyword>
<dbReference type="PANTHER" id="PTHR30603">
    <property type="entry name" value="RNA POLYMERASE SIGMA FACTOR RPO"/>
    <property type="match status" value="1"/>
</dbReference>
<dbReference type="HOGENOM" id="CLU_014793_11_1_1"/>
<dbReference type="InterPro" id="IPR000943">
    <property type="entry name" value="RNA_pol_sigma70"/>
</dbReference>
<dbReference type="Proteomes" id="UP000265566">
    <property type="component" value="Chromosome 7"/>
</dbReference>
<dbReference type="InterPro" id="IPR007624">
    <property type="entry name" value="RNA_pol_sigma70_r3"/>
</dbReference>
<feature type="region of interest" description="Disordered" evidence="7">
    <location>
        <begin position="1"/>
        <end position="23"/>
    </location>
</feature>
<dbReference type="InterPro" id="IPR007627">
    <property type="entry name" value="RNA_pol_sigma70_r2"/>
</dbReference>
<keyword evidence="5 6" id="KW-0804">Transcription</keyword>
<dbReference type="PIRSF" id="PIRSF000767">
    <property type="entry name" value="RNA_pol_sigma_SigB/C/D"/>
    <property type="match status" value="1"/>
</dbReference>
<evidence type="ECO:0000259" key="8">
    <source>
        <dbReference type="PROSITE" id="PS00715"/>
    </source>
</evidence>
<evidence type="ECO:0000256" key="1">
    <source>
        <dbReference type="ARBA" id="ARBA00007788"/>
    </source>
</evidence>
<keyword evidence="2 6" id="KW-0805">Transcription regulation</keyword>
<protein>
    <recommendedName>
        <fullName evidence="6">RNA polymerase sigma factor</fullName>
    </recommendedName>
</protein>
<dbReference type="InterPro" id="IPR050239">
    <property type="entry name" value="Sigma-70_RNA_pol_init_factors"/>
</dbReference>
<gene>
    <name evidence="11" type="primary">11432370</name>
    <name evidence="9" type="ordered locus">MTR_7g101840</name>
    <name evidence="10" type="ORF">MtrunA17_Chr7g0264491</name>
</gene>
<evidence type="ECO:0000256" key="3">
    <source>
        <dbReference type="ARBA" id="ARBA00023082"/>
    </source>
</evidence>
<feature type="domain" description="RNA polymerase sigma-70" evidence="8">
    <location>
        <begin position="345"/>
        <end position="358"/>
    </location>
</feature>
<keyword evidence="6" id="KW-0934">Plastid</keyword>
<comment type="subcellular location">
    <subcellularLocation>
        <location evidence="6">Plastid</location>
        <location evidence="6">Chloroplast</location>
    </subcellularLocation>
</comment>
<dbReference type="EMBL" id="PSQE01000007">
    <property type="protein sequence ID" value="RHN48505.1"/>
    <property type="molecule type" value="Genomic_DNA"/>
</dbReference>
<sequence length="557" mass="62928">MFSPSTPFPSRILPSPSVMMPPHDQAAPALSSWPTTFPTSVLLQEHRDEYKPLLHTCNEDNKPPQATLNTRVTDMTSICEKIITGDGDGDGHVDVSVHNCMHQLHLRCHLQNLLASSPEEDFVSSSSSSSSSSTMLPADGFQWDALTLAKQALSASKQAAAVAQELKLVKIDDDDSLPLGLADSSLGKNKIVRSIRLKERRSKQRKVSNSKVLDDEMYLTKKSNVQRRLRLEKKLKEGLDGNHALRLFLWSPETKQLLSIEEESQLIAQIQDLFKLKETKIKLQSHFGREPTLAEWADGVGLSCRDLQKRLHCGNRSKDKLIHANLRLVVHIAKYYQGRGLSLQDLLQEGSMGLMRSVEKFKPQAGCRFSTYAYWWIRQTIRRALFLHSKTIRLPENFYALLGKIAEAKKSYIKEGNLHPTKEEIAKRVGITVDRLEMLLFSTRTPLSMERAVWADSDTTFQEITADSSIEIPNVCVAKQLMRSHVRNLLGILPPKERKVLRLRFGIEDGYEKSLTEIGKVLGVCKERVRQLESQALNKLKQCLVSQQLDAYVDLIV</sequence>
<accession>G7L3V2</accession>
<evidence type="ECO:0000313" key="9">
    <source>
        <dbReference type="EMBL" id="AES81891.1"/>
    </source>
</evidence>
<dbReference type="InterPro" id="IPR007630">
    <property type="entry name" value="RNA_pol_sigma70_r4"/>
</dbReference>
<evidence type="ECO:0000256" key="7">
    <source>
        <dbReference type="SAM" id="MobiDB-lite"/>
    </source>
</evidence>
<evidence type="ECO:0000256" key="6">
    <source>
        <dbReference type="PIRNR" id="PIRNR000767"/>
    </source>
</evidence>
<dbReference type="AlphaFoldDB" id="G7L3V2"/>
<dbReference type="Proteomes" id="UP000002051">
    <property type="component" value="Unassembled WGS sequence"/>
</dbReference>
<dbReference type="GO" id="GO:0003899">
    <property type="term" value="F:DNA-directed RNA polymerase activity"/>
    <property type="evidence" value="ECO:0000318"/>
    <property type="project" value="GO_Central"/>
</dbReference>
<organism evidence="9 12">
    <name type="scientific">Medicago truncatula</name>
    <name type="common">Barrel medic</name>
    <name type="synonym">Medicago tribuloides</name>
    <dbReference type="NCBI Taxonomy" id="3880"/>
    <lineage>
        <taxon>Eukaryota</taxon>
        <taxon>Viridiplantae</taxon>
        <taxon>Streptophyta</taxon>
        <taxon>Embryophyta</taxon>
        <taxon>Tracheophyta</taxon>
        <taxon>Spermatophyta</taxon>
        <taxon>Magnoliopsida</taxon>
        <taxon>eudicotyledons</taxon>
        <taxon>Gunneridae</taxon>
        <taxon>Pentapetalae</taxon>
        <taxon>rosids</taxon>
        <taxon>fabids</taxon>
        <taxon>Fabales</taxon>
        <taxon>Fabaceae</taxon>
        <taxon>Papilionoideae</taxon>
        <taxon>50 kb inversion clade</taxon>
        <taxon>NPAAA clade</taxon>
        <taxon>Hologalegina</taxon>
        <taxon>IRL clade</taxon>
        <taxon>Trifolieae</taxon>
        <taxon>Medicago</taxon>
    </lineage>
</organism>
<reference evidence="11" key="3">
    <citation type="submission" date="2015-04" db="UniProtKB">
        <authorList>
            <consortium name="EnsemblPlants"/>
        </authorList>
    </citation>
    <scope>IDENTIFICATION</scope>
    <source>
        <strain evidence="11">cv. Jemalong A17</strain>
    </source>
</reference>
<dbReference type="Gene3D" id="1.20.120.1810">
    <property type="match status" value="1"/>
</dbReference>
<dbReference type="InterPro" id="IPR013324">
    <property type="entry name" value="RNA_pol_sigma_r3/r4-like"/>
</dbReference>
<evidence type="ECO:0000256" key="5">
    <source>
        <dbReference type="ARBA" id="ARBA00023163"/>
    </source>
</evidence>
<dbReference type="OMA" id="NCLEEIT"/>
<reference evidence="10" key="5">
    <citation type="journal article" date="2018" name="Nat. Plants">
        <title>Whole-genome landscape of Medicago truncatula symbiotic genes.</title>
        <authorList>
            <person name="Pecrix Y."/>
            <person name="Gamas P."/>
            <person name="Carrere S."/>
        </authorList>
    </citation>
    <scope>NUCLEOTIDE SEQUENCE</scope>
    <source>
        <tissue evidence="10">Leaves</tissue>
    </source>
</reference>
<evidence type="ECO:0000256" key="2">
    <source>
        <dbReference type="ARBA" id="ARBA00023015"/>
    </source>
</evidence>
<dbReference type="GO" id="GO:1903865">
    <property type="term" value="C:sigma factor antagonist complex"/>
    <property type="evidence" value="ECO:0000318"/>
    <property type="project" value="GO_Central"/>
</dbReference>
<dbReference type="GO" id="GO:0000976">
    <property type="term" value="F:transcription cis-regulatory region binding"/>
    <property type="evidence" value="ECO:0000318"/>
    <property type="project" value="GO_Central"/>
</dbReference>
<dbReference type="eggNOG" id="ENOG502QV7Q">
    <property type="taxonomic scope" value="Eukaryota"/>
</dbReference>
<dbReference type="Gene3D" id="1.10.10.10">
    <property type="entry name" value="Winged helix-like DNA-binding domain superfamily/Winged helix DNA-binding domain"/>
    <property type="match status" value="2"/>
</dbReference>
<dbReference type="Gramene" id="rna43226">
    <property type="protein sequence ID" value="RHN48505.1"/>
    <property type="gene ID" value="gene43226"/>
</dbReference>
<keyword evidence="12" id="KW-1185">Reference proteome</keyword>
<dbReference type="PaxDb" id="3880-AES81891"/>
<comment type="function">
    <text evidence="6">Sigma factors are initiation factors that promote the attachment of plastid-encoded RNA polymerase (PEP) to specific initiation sites and are then released.</text>
</comment>
<dbReference type="PANTHER" id="PTHR30603:SF45">
    <property type="entry name" value="RNA POLYMERASE SIGMA FACTOR SIGF, CHLOROPLASTIC"/>
    <property type="match status" value="1"/>
</dbReference>
<comment type="similarity">
    <text evidence="1 6">Belongs to the sigma-70 factor family.</text>
</comment>
<dbReference type="PRINTS" id="PR00046">
    <property type="entry name" value="SIGMA70FCT"/>
</dbReference>
<evidence type="ECO:0000313" key="13">
    <source>
        <dbReference type="Proteomes" id="UP000265566"/>
    </source>
</evidence>
<reference evidence="9 12" key="2">
    <citation type="journal article" date="2014" name="BMC Genomics">
        <title>An improved genome release (version Mt4.0) for the model legume Medicago truncatula.</title>
        <authorList>
            <person name="Tang H."/>
            <person name="Krishnakumar V."/>
            <person name="Bidwell S."/>
            <person name="Rosen B."/>
            <person name="Chan A."/>
            <person name="Zhou S."/>
            <person name="Gentzbittel L."/>
            <person name="Childs K.L."/>
            <person name="Yandell M."/>
            <person name="Gundlach H."/>
            <person name="Mayer K.F."/>
            <person name="Schwartz D.C."/>
            <person name="Town C.D."/>
        </authorList>
    </citation>
    <scope>GENOME REANNOTATION</scope>
    <source>
        <strain evidence="11 12">cv. Jemalong A17</strain>
    </source>
</reference>
<dbReference type="InterPro" id="IPR036388">
    <property type="entry name" value="WH-like_DNA-bd_sf"/>
</dbReference>
<dbReference type="GO" id="GO:0006352">
    <property type="term" value="P:DNA-templated transcription initiation"/>
    <property type="evidence" value="ECO:0007669"/>
    <property type="project" value="UniProtKB-UniRule"/>
</dbReference>
<dbReference type="SUPFAM" id="SSF88659">
    <property type="entry name" value="Sigma3 and sigma4 domains of RNA polymerase sigma factors"/>
    <property type="match status" value="2"/>
</dbReference>
<dbReference type="STRING" id="3880.G7L3V2"/>
<dbReference type="OrthoDB" id="206108at2759"/>